<dbReference type="Proteomes" id="UP001180616">
    <property type="component" value="Chromosome"/>
</dbReference>
<gene>
    <name evidence="3" type="ORF">KPS_002138</name>
</gene>
<feature type="region of interest" description="Disordered" evidence="1">
    <location>
        <begin position="151"/>
        <end position="199"/>
    </location>
</feature>
<evidence type="ECO:0000313" key="4">
    <source>
        <dbReference type="Proteomes" id="UP001180616"/>
    </source>
</evidence>
<name>A0ABY9QX89_9BACT</name>
<feature type="compositionally biased region" description="Polar residues" evidence="1">
    <location>
        <begin position="630"/>
        <end position="639"/>
    </location>
</feature>
<dbReference type="Gene3D" id="3.40.50.2000">
    <property type="entry name" value="Glycogen Phosphorylase B"/>
    <property type="match status" value="1"/>
</dbReference>
<sequence length="658" mass="72072">MTAPRRCIVIPAIKKNAVIPDQLVKRLAGVTLIQRAIDTARSVAEAADIVVVTDSQEIALVCERNGVRHHYNASLRFTSLDIVRELRGVLAELAVTYPYLVIYRASCPLLTGHDIDDAFGRFRNEGADVLVTVKSIRQRVWEKRDGSLDAILADDGADEGPDDGADDSPGEGPQDGQEDGAGAGDTPGGSGGSGGHASPSREVYVESKALVMLRASALAPGATPRVMPYFLNDRAIEINSYQDWWLCEKLLERRHIVFVVAGYPAIGMGHVFRALMLAHEISDHKITFLCTRDSELAVKNIAARDYRTYIQQTDDLASGLAPGLAHDVLRLAPDLVVNDILDTDAEYMLRLKAAGVRTVNFEDEGPGAAHADLVVNALYEEKHEDPRLLYGHRYFCLRDEFIAGERNPFRPQPQRVLVTFGGTDHSDFTRRTLDIIEPLCRERGIAISIVAGPGYAHREAMQAHVEALNSPLVEFTHATNVMSRKMEGADIAICSAGRTVYELAHMRVPAIVMAHHEREARHTFARARNGFAYLGVMHPFREGALRRAFTRMLDEDFRRTLHQRMQRLDFTRNKAGVVARIGALLAPAQGGTAPRRPSYIDELPFGPDFDLRSALIEQSPCVEGAVPANGASTASTNAPLSGAHVAPEMPRGPHGDTA</sequence>
<dbReference type="Pfam" id="PF02348">
    <property type="entry name" value="CTP_transf_3"/>
    <property type="match status" value="1"/>
</dbReference>
<evidence type="ECO:0000313" key="3">
    <source>
        <dbReference type="EMBL" id="WMW64151.1"/>
    </source>
</evidence>
<dbReference type="SUPFAM" id="SSF53448">
    <property type="entry name" value="Nucleotide-diphospho-sugar transferases"/>
    <property type="match status" value="1"/>
</dbReference>
<evidence type="ECO:0000259" key="2">
    <source>
        <dbReference type="Pfam" id="PF04101"/>
    </source>
</evidence>
<dbReference type="SUPFAM" id="SSF53756">
    <property type="entry name" value="UDP-Glycosyltransferase/glycogen phosphorylase"/>
    <property type="match status" value="1"/>
</dbReference>
<dbReference type="InterPro" id="IPR050793">
    <property type="entry name" value="CMP-NeuNAc_synthase"/>
</dbReference>
<dbReference type="InterPro" id="IPR007235">
    <property type="entry name" value="Glyco_trans_28_C"/>
</dbReference>
<dbReference type="Gene3D" id="3.90.550.10">
    <property type="entry name" value="Spore Coat Polysaccharide Biosynthesis Protein SpsA, Chain A"/>
    <property type="match status" value="1"/>
</dbReference>
<feature type="compositionally biased region" description="Acidic residues" evidence="1">
    <location>
        <begin position="155"/>
        <end position="169"/>
    </location>
</feature>
<dbReference type="PANTHER" id="PTHR21485">
    <property type="entry name" value="HAD SUPERFAMILY MEMBERS CMAS AND KDSC"/>
    <property type="match status" value="1"/>
</dbReference>
<reference evidence="3" key="1">
    <citation type="submission" date="2023-09" db="EMBL/GenBank/DDBJ databases">
        <authorList>
            <consortium name="CW5 consortium"/>
            <person name="Lu C.-W."/>
        </authorList>
    </citation>
    <scope>NUCLEOTIDE SEQUENCE</scope>
    <source>
        <strain evidence="3">KPS</strain>
    </source>
</reference>
<dbReference type="Gene3D" id="3.40.50.11190">
    <property type="match status" value="1"/>
</dbReference>
<dbReference type="Pfam" id="PF04101">
    <property type="entry name" value="Glyco_tran_28_C"/>
    <property type="match status" value="1"/>
</dbReference>
<organism evidence="3 4">
    <name type="scientific">Nitratidesulfovibrio liaohensis</name>
    <dbReference type="NCBI Taxonomy" id="2604158"/>
    <lineage>
        <taxon>Bacteria</taxon>
        <taxon>Pseudomonadati</taxon>
        <taxon>Thermodesulfobacteriota</taxon>
        <taxon>Desulfovibrionia</taxon>
        <taxon>Desulfovibrionales</taxon>
        <taxon>Desulfovibrionaceae</taxon>
        <taxon>Nitratidesulfovibrio</taxon>
    </lineage>
</organism>
<proteinExistence type="predicted"/>
<evidence type="ECO:0000256" key="1">
    <source>
        <dbReference type="SAM" id="MobiDB-lite"/>
    </source>
</evidence>
<dbReference type="RefSeq" id="WP_309540261.1">
    <property type="nucleotide sequence ID" value="NZ_CP133659.1"/>
</dbReference>
<feature type="compositionally biased region" description="Gly residues" evidence="1">
    <location>
        <begin position="179"/>
        <end position="195"/>
    </location>
</feature>
<dbReference type="InterPro" id="IPR029044">
    <property type="entry name" value="Nucleotide-diphossugar_trans"/>
</dbReference>
<feature type="domain" description="Glycosyl transferase family 28 C-terminal" evidence="2">
    <location>
        <begin position="417"/>
        <end position="522"/>
    </location>
</feature>
<protein>
    <submittedName>
        <fullName evidence="3">Cytidine 5'-phosphate N-acetylneuraminic acid synthetase</fullName>
    </submittedName>
</protein>
<feature type="region of interest" description="Disordered" evidence="1">
    <location>
        <begin position="627"/>
        <end position="658"/>
    </location>
</feature>
<dbReference type="EMBL" id="CP133659">
    <property type="protein sequence ID" value="WMW64151.1"/>
    <property type="molecule type" value="Genomic_DNA"/>
</dbReference>
<keyword evidence="4" id="KW-1185">Reference proteome</keyword>
<dbReference type="PANTHER" id="PTHR21485:SF3">
    <property type="entry name" value="N-ACYLNEURAMINATE CYTIDYLYLTRANSFERASE"/>
    <property type="match status" value="1"/>
</dbReference>
<dbReference type="InterPro" id="IPR003329">
    <property type="entry name" value="Cytidylyl_trans"/>
</dbReference>
<accession>A0ABY9QX89</accession>